<evidence type="ECO:0000256" key="1">
    <source>
        <dbReference type="SAM" id="MobiDB-lite"/>
    </source>
</evidence>
<organism evidence="2 3">
    <name type="scientific">Reticulomyxa filosa</name>
    <dbReference type="NCBI Taxonomy" id="46433"/>
    <lineage>
        <taxon>Eukaryota</taxon>
        <taxon>Sar</taxon>
        <taxon>Rhizaria</taxon>
        <taxon>Retaria</taxon>
        <taxon>Foraminifera</taxon>
        <taxon>Monothalamids</taxon>
        <taxon>Reticulomyxidae</taxon>
        <taxon>Reticulomyxa</taxon>
    </lineage>
</organism>
<comment type="caution">
    <text evidence="2">The sequence shown here is derived from an EMBL/GenBank/DDBJ whole genome shotgun (WGS) entry which is preliminary data.</text>
</comment>
<protein>
    <submittedName>
        <fullName evidence="2">Uncharacterized protein</fullName>
    </submittedName>
</protein>
<gene>
    <name evidence="2" type="ORF">RFI_20015</name>
</gene>
<dbReference type="EMBL" id="ASPP01016908">
    <property type="protein sequence ID" value="ETO17310.1"/>
    <property type="molecule type" value="Genomic_DNA"/>
</dbReference>
<reference evidence="2 3" key="1">
    <citation type="journal article" date="2013" name="Curr. Biol.">
        <title>The Genome of the Foraminiferan Reticulomyxa filosa.</title>
        <authorList>
            <person name="Glockner G."/>
            <person name="Hulsmann N."/>
            <person name="Schleicher M."/>
            <person name="Noegel A.A."/>
            <person name="Eichinger L."/>
            <person name="Gallinger C."/>
            <person name="Pawlowski J."/>
            <person name="Sierra R."/>
            <person name="Euteneuer U."/>
            <person name="Pillet L."/>
            <person name="Moustafa A."/>
            <person name="Platzer M."/>
            <person name="Groth M."/>
            <person name="Szafranski K."/>
            <person name="Schliwa M."/>
        </authorList>
    </citation>
    <scope>NUCLEOTIDE SEQUENCE [LARGE SCALE GENOMIC DNA]</scope>
</reference>
<sequence length="176" mass="20772">MDEIFSNFFKDIIPPIVPPNDERNRGHPRFTIEGPAVPRQESNDRRPHLSLINPELSYYCQIGTVVNLISNPSENSSVRDNESDRQVQPYNRRAPFDSFGFDDHRPWSIFDRFQSMFEVWIKSYLFECKKKKKASAFQKEIETIGNINPDYDQHNDKLFDDSNPRMTLLFFLTCLF</sequence>
<proteinExistence type="predicted"/>
<feature type="region of interest" description="Disordered" evidence="1">
    <location>
        <begin position="18"/>
        <end position="46"/>
    </location>
</feature>
<feature type="non-terminal residue" evidence="2">
    <location>
        <position position="176"/>
    </location>
</feature>
<accession>X6MW32</accession>
<evidence type="ECO:0000313" key="2">
    <source>
        <dbReference type="EMBL" id="ETO17310.1"/>
    </source>
</evidence>
<dbReference type="AlphaFoldDB" id="X6MW32"/>
<keyword evidence="3" id="KW-1185">Reference proteome</keyword>
<evidence type="ECO:0000313" key="3">
    <source>
        <dbReference type="Proteomes" id="UP000023152"/>
    </source>
</evidence>
<name>X6MW32_RETFI</name>
<dbReference type="Proteomes" id="UP000023152">
    <property type="component" value="Unassembled WGS sequence"/>
</dbReference>